<keyword evidence="8" id="KW-0282">Flagellum</keyword>
<evidence type="ECO:0000256" key="4">
    <source>
        <dbReference type="ARBA" id="ARBA00023143"/>
    </source>
</evidence>
<comment type="subunit">
    <text evidence="2 5">Homopentamer.</text>
</comment>
<keyword evidence="5" id="KW-0964">Secreted</keyword>
<dbReference type="InterPro" id="IPR003481">
    <property type="entry name" value="FliD_N"/>
</dbReference>
<dbReference type="InterPro" id="IPR010810">
    <property type="entry name" value="Flagellin_hook_IN_motif"/>
</dbReference>
<evidence type="ECO:0000256" key="1">
    <source>
        <dbReference type="ARBA" id="ARBA00009764"/>
    </source>
</evidence>
<dbReference type="PANTHER" id="PTHR30288:SF0">
    <property type="entry name" value="FLAGELLAR HOOK-ASSOCIATED PROTEIN 2"/>
    <property type="match status" value="1"/>
</dbReference>
<comment type="subcellular location">
    <subcellularLocation>
        <location evidence="5">Secreted</location>
    </subcellularLocation>
    <subcellularLocation>
        <location evidence="5">Bacterial flagellum</location>
    </subcellularLocation>
</comment>
<keyword evidence="4 5" id="KW-0975">Bacterial flagellum</keyword>
<name>A0ABS9P368_9GAMM</name>
<organism evidence="8 9">
    <name type="scientific">Billgrantia campisalis</name>
    <dbReference type="NCBI Taxonomy" id="74661"/>
    <lineage>
        <taxon>Bacteria</taxon>
        <taxon>Pseudomonadati</taxon>
        <taxon>Pseudomonadota</taxon>
        <taxon>Gammaproteobacteria</taxon>
        <taxon>Oceanospirillales</taxon>
        <taxon>Halomonadaceae</taxon>
        <taxon>Billgrantia</taxon>
    </lineage>
</organism>
<keyword evidence="3 5" id="KW-0175">Coiled coil</keyword>
<sequence>MASITSLGIGSGLDLNGLLGQLQQAERAKLEPIEQQRQEQQVQISAYGETQGALSGFESAANRLNDPSLFEGRNAEVTGSAVQAAADNEAAPGEYGVTVDQLAAAGSLATQRVDDPSAEISSGATDLDLTFEDAALNTTVNIAADSTLEDIRDAVNADPEAAVSASVINDGEGYRLALMSEETGEQASITGTNFDAVADQATLSDATVTQAGQDANLEVNGIAITSTTNQVEGAIQGVTLDLQQQGSSTVTVTRDDDSIHEAVTDFVDAYNELRDTTGRLTAFNGAEGEPGALIGDSAVRMLESSLRSDLAAGVSVDGEQHLLSDMGLSLAVDGTLNLDAEQLDTALADDPDSVAGFFTGDSEEGGLAGRLSVTAGQLLDQNGALERSISGAENRIDSLNDRYELTEQRIEQTIDRYRTQFGQLDSMMAEMNQTSAFLTQQLSQLGGSAGGDSMG</sequence>
<dbReference type="Pfam" id="PF02465">
    <property type="entry name" value="FliD_N"/>
    <property type="match status" value="1"/>
</dbReference>
<comment type="function">
    <text evidence="5">Required for morphogenesis and for the elongation of the flagellar filament by facilitating polymerization of the flagellin monomers at the tip of growing filament. Forms a capping structure, which prevents flagellin subunits (transported through the central channel of the flagellum) from leaking out without polymerization at the distal end.</text>
</comment>
<dbReference type="InterPro" id="IPR040026">
    <property type="entry name" value="FliD"/>
</dbReference>
<dbReference type="Pfam" id="PF07196">
    <property type="entry name" value="Flagellin_IN"/>
    <property type="match status" value="1"/>
</dbReference>
<accession>A0ABS9P368</accession>
<keyword evidence="8" id="KW-0969">Cilium</keyword>
<reference evidence="8 9" key="1">
    <citation type="submission" date="2020-05" db="EMBL/GenBank/DDBJ databases">
        <title>Comparative genomic analysis of denitrifying bacteria from Halomonas genus.</title>
        <authorList>
            <person name="Wang L."/>
            <person name="Shao Z."/>
        </authorList>
    </citation>
    <scope>NUCLEOTIDE SEQUENCE [LARGE SCALE GENOMIC DNA]</scope>
    <source>
        <strain evidence="8 9">A4</strain>
    </source>
</reference>
<dbReference type="EMBL" id="JABFUC010000001">
    <property type="protein sequence ID" value="MCG6656236.1"/>
    <property type="molecule type" value="Genomic_DNA"/>
</dbReference>
<keyword evidence="8" id="KW-0966">Cell projection</keyword>
<evidence type="ECO:0000313" key="9">
    <source>
        <dbReference type="Proteomes" id="UP000814385"/>
    </source>
</evidence>
<dbReference type="Proteomes" id="UP000814385">
    <property type="component" value="Unassembled WGS sequence"/>
</dbReference>
<keyword evidence="9" id="KW-1185">Reference proteome</keyword>
<evidence type="ECO:0000256" key="2">
    <source>
        <dbReference type="ARBA" id="ARBA00011255"/>
    </source>
</evidence>
<comment type="caution">
    <text evidence="8">The sequence shown here is derived from an EMBL/GenBank/DDBJ whole genome shotgun (WGS) entry which is preliminary data.</text>
</comment>
<dbReference type="Pfam" id="PF07195">
    <property type="entry name" value="FliD_C"/>
    <property type="match status" value="1"/>
</dbReference>
<dbReference type="InterPro" id="IPR010809">
    <property type="entry name" value="FliD_C"/>
</dbReference>
<evidence type="ECO:0000259" key="7">
    <source>
        <dbReference type="Pfam" id="PF07195"/>
    </source>
</evidence>
<evidence type="ECO:0000259" key="6">
    <source>
        <dbReference type="Pfam" id="PF02465"/>
    </source>
</evidence>
<gene>
    <name evidence="8" type="primary">fliD</name>
    <name evidence="8" type="ORF">HOP52_00380</name>
</gene>
<feature type="domain" description="Flagellar hook-associated protein 2 N-terminal" evidence="6">
    <location>
        <begin position="11"/>
        <end position="105"/>
    </location>
</feature>
<comment type="similarity">
    <text evidence="1 5">Belongs to the FliD family.</text>
</comment>
<dbReference type="PANTHER" id="PTHR30288">
    <property type="entry name" value="FLAGELLAR CAP/ASSEMBLY PROTEIN FLID"/>
    <property type="match status" value="1"/>
</dbReference>
<protein>
    <recommendedName>
        <fullName evidence="5">Flagellar hook-associated protein 2</fullName>
        <shortName evidence="5">HAP2</shortName>
    </recommendedName>
    <alternativeName>
        <fullName evidence="5">Flagellar cap protein</fullName>
    </alternativeName>
</protein>
<evidence type="ECO:0000313" key="8">
    <source>
        <dbReference type="EMBL" id="MCG6656236.1"/>
    </source>
</evidence>
<proteinExistence type="inferred from homology"/>
<dbReference type="RefSeq" id="WP_238974818.1">
    <property type="nucleotide sequence ID" value="NZ_JABFUC010000001.1"/>
</dbReference>
<feature type="coiled-coil region" evidence="5">
    <location>
        <begin position="382"/>
        <end position="420"/>
    </location>
</feature>
<evidence type="ECO:0000256" key="5">
    <source>
        <dbReference type="RuleBase" id="RU362066"/>
    </source>
</evidence>
<evidence type="ECO:0000256" key="3">
    <source>
        <dbReference type="ARBA" id="ARBA00023054"/>
    </source>
</evidence>
<feature type="domain" description="Flagellar hook-associated protein 2 C-terminal" evidence="7">
    <location>
        <begin position="212"/>
        <end position="433"/>
    </location>
</feature>